<protein>
    <submittedName>
        <fullName evidence="2">Sugar kinase of the NBD/HSP70 family, may contain an N-terminal HTH domain</fullName>
    </submittedName>
</protein>
<dbReference type="PANTHER" id="PTHR18964:SF149">
    <property type="entry name" value="BIFUNCTIONAL UDP-N-ACETYLGLUCOSAMINE 2-EPIMERASE_N-ACETYLMANNOSAMINE KINASE"/>
    <property type="match status" value="1"/>
</dbReference>
<dbReference type="Gene3D" id="3.30.420.40">
    <property type="match status" value="2"/>
</dbReference>
<dbReference type="PANTHER" id="PTHR18964">
    <property type="entry name" value="ROK (REPRESSOR, ORF, KINASE) FAMILY"/>
    <property type="match status" value="1"/>
</dbReference>
<dbReference type="GO" id="GO:0016301">
    <property type="term" value="F:kinase activity"/>
    <property type="evidence" value="ECO:0007669"/>
    <property type="project" value="UniProtKB-KW"/>
</dbReference>
<proteinExistence type="inferred from homology"/>
<keyword evidence="2" id="KW-0418">Kinase</keyword>
<evidence type="ECO:0000256" key="1">
    <source>
        <dbReference type="ARBA" id="ARBA00006479"/>
    </source>
</evidence>
<dbReference type="EMBL" id="FQUM01000010">
    <property type="protein sequence ID" value="SHF82193.1"/>
    <property type="molecule type" value="Genomic_DNA"/>
</dbReference>
<evidence type="ECO:0000313" key="3">
    <source>
        <dbReference type="Proteomes" id="UP000184164"/>
    </source>
</evidence>
<dbReference type="InterPro" id="IPR000600">
    <property type="entry name" value="ROK"/>
</dbReference>
<accession>A0A1M5ESA9</accession>
<dbReference type="STRING" id="1484053.SAMN05444274_1104"/>
<comment type="similarity">
    <text evidence="1">Belongs to the ROK (NagC/XylR) family.</text>
</comment>
<keyword evidence="2" id="KW-0808">Transferase</keyword>
<dbReference type="InterPro" id="IPR036388">
    <property type="entry name" value="WH-like_DNA-bd_sf"/>
</dbReference>
<evidence type="ECO:0000313" key="2">
    <source>
        <dbReference type="EMBL" id="SHF82193.1"/>
    </source>
</evidence>
<dbReference type="Pfam" id="PF00480">
    <property type="entry name" value="ROK"/>
    <property type="match status" value="1"/>
</dbReference>
<dbReference type="SUPFAM" id="SSF46785">
    <property type="entry name" value="Winged helix' DNA-binding domain"/>
    <property type="match status" value="1"/>
</dbReference>
<dbReference type="Proteomes" id="UP000184164">
    <property type="component" value="Unassembled WGS sequence"/>
</dbReference>
<dbReference type="PROSITE" id="PS01125">
    <property type="entry name" value="ROK"/>
    <property type="match status" value="1"/>
</dbReference>
<reference evidence="2 3" key="1">
    <citation type="submission" date="2016-11" db="EMBL/GenBank/DDBJ databases">
        <authorList>
            <person name="Jaros S."/>
            <person name="Januszkiewicz K."/>
            <person name="Wedrychowicz H."/>
        </authorList>
    </citation>
    <scope>NUCLEOTIDE SEQUENCE [LARGE SCALE GENOMIC DNA]</scope>
    <source>
        <strain evidence="2 3">DSM 26910</strain>
    </source>
</reference>
<keyword evidence="3" id="KW-1185">Reference proteome</keyword>
<dbReference type="InterPro" id="IPR043129">
    <property type="entry name" value="ATPase_NBD"/>
</dbReference>
<dbReference type="AlphaFoldDB" id="A0A1M5ESA9"/>
<gene>
    <name evidence="2" type="ORF">SAMN05444274_1104</name>
</gene>
<dbReference type="InterPro" id="IPR049874">
    <property type="entry name" value="ROK_cs"/>
</dbReference>
<sequence length="415" mass="45399">MPRNYKTDNKPAVDLFSRNIDDINNQNRQVAKKRKIVALLNRSEEDLTIPAICKKVKLSIPTGTKLINELIDDKIIVESGKKETDNGRRPALYRIDPEYAYSIGLVILLKGLSLSVYNLEMDEVYSITDDSFVLENSTECLEKVVAFIQTAVDKSKVNQQRILGMGIGITGRVNARTGYSYNYFNFLDGSLVDFFTEKFVFPVYVDNDTHVLGLAEQYFGKAKNIQNAFVLNLSGGLGMAIISNGEIIGGEQGFAGEFGHIQLGDSNRLCLCGKRGCVGTEVGGHALERNFHEHIEKNETSLLLTKKEEEKIDYLDILRAASKGDALSISITHNMGFKLGKALGNVLNLLNPGVIIVGGKFAPADAILMDSIKAGMLHTALSLPLRSCELTFSSIGSDAAIKGAGALVLSRMQLI</sequence>
<organism evidence="2 3">
    <name type="scientific">Mariniphaga anaerophila</name>
    <dbReference type="NCBI Taxonomy" id="1484053"/>
    <lineage>
        <taxon>Bacteria</taxon>
        <taxon>Pseudomonadati</taxon>
        <taxon>Bacteroidota</taxon>
        <taxon>Bacteroidia</taxon>
        <taxon>Marinilabiliales</taxon>
        <taxon>Prolixibacteraceae</taxon>
        <taxon>Mariniphaga</taxon>
    </lineage>
</organism>
<dbReference type="Gene3D" id="1.10.10.10">
    <property type="entry name" value="Winged helix-like DNA-binding domain superfamily/Winged helix DNA-binding domain"/>
    <property type="match status" value="1"/>
</dbReference>
<dbReference type="SUPFAM" id="SSF53067">
    <property type="entry name" value="Actin-like ATPase domain"/>
    <property type="match status" value="1"/>
</dbReference>
<dbReference type="InterPro" id="IPR036390">
    <property type="entry name" value="WH_DNA-bd_sf"/>
</dbReference>
<name>A0A1M5ESA9_9BACT</name>